<dbReference type="Proteomes" id="UP001183410">
    <property type="component" value="Unassembled WGS sequence"/>
</dbReference>
<accession>A0ABU2JZS7</accession>
<evidence type="ECO:0008006" key="4">
    <source>
        <dbReference type="Google" id="ProtNLM"/>
    </source>
</evidence>
<comment type="caution">
    <text evidence="2">The sequence shown here is derived from an EMBL/GenBank/DDBJ whole genome shotgun (WGS) entry which is preliminary data.</text>
</comment>
<feature type="region of interest" description="Disordered" evidence="1">
    <location>
        <begin position="103"/>
        <end position="123"/>
    </location>
</feature>
<evidence type="ECO:0000256" key="1">
    <source>
        <dbReference type="SAM" id="MobiDB-lite"/>
    </source>
</evidence>
<sequence length="123" mass="13573">MITVDQMPGRLLPWSDDRGRPCYLVGGGQGRVSQLADATERKQLAYAEELLDVAEEVIGSGEYEAEDLDDLGGCLVFALRNVHRVARSRGQRLEAYLVRELAAAADPEEAEEEEKDPRLADAE</sequence>
<keyword evidence="3" id="KW-1185">Reference proteome</keyword>
<dbReference type="EMBL" id="JAVREO010000028">
    <property type="protein sequence ID" value="MDT0270506.1"/>
    <property type="molecule type" value="Genomic_DNA"/>
</dbReference>
<protein>
    <recommendedName>
        <fullName evidence="4">NTP pyrophosphohydrolase MazG putative catalytic core domain-containing protein</fullName>
    </recommendedName>
</protein>
<reference evidence="3" key="1">
    <citation type="submission" date="2023-07" db="EMBL/GenBank/DDBJ databases">
        <title>30 novel species of actinomycetes from the DSMZ collection.</title>
        <authorList>
            <person name="Nouioui I."/>
        </authorList>
    </citation>
    <scope>NUCLEOTIDE SEQUENCE [LARGE SCALE GENOMIC DNA]</scope>
    <source>
        <strain evidence="3">DSM 44915</strain>
    </source>
</reference>
<organism evidence="2 3">
    <name type="scientific">Streptomyces chisholmiae</name>
    <dbReference type="NCBI Taxonomy" id="3075540"/>
    <lineage>
        <taxon>Bacteria</taxon>
        <taxon>Bacillati</taxon>
        <taxon>Actinomycetota</taxon>
        <taxon>Actinomycetes</taxon>
        <taxon>Kitasatosporales</taxon>
        <taxon>Streptomycetaceae</taxon>
        <taxon>Streptomyces</taxon>
    </lineage>
</organism>
<evidence type="ECO:0000313" key="3">
    <source>
        <dbReference type="Proteomes" id="UP001183410"/>
    </source>
</evidence>
<dbReference type="RefSeq" id="WP_311670572.1">
    <property type="nucleotide sequence ID" value="NZ_JAVREO010000028.1"/>
</dbReference>
<name>A0ABU2JZS7_9ACTN</name>
<gene>
    <name evidence="2" type="ORF">RM844_29965</name>
</gene>
<evidence type="ECO:0000313" key="2">
    <source>
        <dbReference type="EMBL" id="MDT0270506.1"/>
    </source>
</evidence>
<proteinExistence type="predicted"/>